<sequence>MSYLYLSIGSLVIALAATHIRGLTINNYLLYAIAQLVAIPLLLLANKDMNPLSYAVGVNGFVGLFAIVIVLVEGVAFSHYTIIGMILILLGTYLTFQ</sequence>
<proteinExistence type="predicted"/>
<dbReference type="AlphaFoldDB" id="A0A0F9ERU8"/>
<feature type="transmembrane region" description="Helical" evidence="1">
    <location>
        <begin position="52"/>
        <end position="71"/>
    </location>
</feature>
<evidence type="ECO:0000256" key="1">
    <source>
        <dbReference type="SAM" id="Phobius"/>
    </source>
</evidence>
<keyword evidence="1" id="KW-0812">Transmembrane</keyword>
<feature type="transmembrane region" description="Helical" evidence="1">
    <location>
        <begin position="28"/>
        <end position="45"/>
    </location>
</feature>
<evidence type="ECO:0000313" key="2">
    <source>
        <dbReference type="EMBL" id="KKL76739.1"/>
    </source>
</evidence>
<accession>A0A0F9ERU8</accession>
<organism evidence="2">
    <name type="scientific">marine sediment metagenome</name>
    <dbReference type="NCBI Taxonomy" id="412755"/>
    <lineage>
        <taxon>unclassified sequences</taxon>
        <taxon>metagenomes</taxon>
        <taxon>ecological metagenomes</taxon>
    </lineage>
</organism>
<name>A0A0F9ERU8_9ZZZZ</name>
<dbReference type="EMBL" id="LAZR01023954">
    <property type="protein sequence ID" value="KKL76739.1"/>
    <property type="molecule type" value="Genomic_DNA"/>
</dbReference>
<protein>
    <submittedName>
        <fullName evidence="2">Uncharacterized protein</fullName>
    </submittedName>
</protein>
<gene>
    <name evidence="2" type="ORF">LCGC14_2041790</name>
</gene>
<feature type="transmembrane region" description="Helical" evidence="1">
    <location>
        <begin position="77"/>
        <end position="96"/>
    </location>
</feature>
<comment type="caution">
    <text evidence="2">The sequence shown here is derived from an EMBL/GenBank/DDBJ whole genome shotgun (WGS) entry which is preliminary data.</text>
</comment>
<keyword evidence="1" id="KW-1133">Transmembrane helix</keyword>
<keyword evidence="1" id="KW-0472">Membrane</keyword>
<reference evidence="2" key="1">
    <citation type="journal article" date="2015" name="Nature">
        <title>Complex archaea that bridge the gap between prokaryotes and eukaryotes.</title>
        <authorList>
            <person name="Spang A."/>
            <person name="Saw J.H."/>
            <person name="Jorgensen S.L."/>
            <person name="Zaremba-Niedzwiedzka K."/>
            <person name="Martijn J."/>
            <person name="Lind A.E."/>
            <person name="van Eijk R."/>
            <person name="Schleper C."/>
            <person name="Guy L."/>
            <person name="Ettema T.J."/>
        </authorList>
    </citation>
    <scope>NUCLEOTIDE SEQUENCE</scope>
</reference>